<evidence type="ECO:0000256" key="3">
    <source>
        <dbReference type="ARBA" id="ARBA00023002"/>
    </source>
</evidence>
<dbReference type="Pfam" id="PF00106">
    <property type="entry name" value="adh_short"/>
    <property type="match status" value="1"/>
</dbReference>
<sequence length="250" mass="27741">MECVRQLMGRPGLTVLLGGRSVERGKEVVRELNAENVGFLHIDLDDEGTIEAAAKFVKDTFGGLDILINNAATAFKGDAWGEHVAVQTFKTNYYGTKTMCTHFLPLLRPHGRLVNVSSLTGHLHILQSPSLRQLFESPTLTLPQLDALVQDFITSVKDNTYAHKGYPKTCYGMSKLALNCYSKCLMREYGGRDDILMNCVCPGYCATSLSSFHGHRTPAKGAETPVWLALIPPNTPFKQAFYTDEKEIPW</sequence>
<dbReference type="Gene3D" id="3.40.50.720">
    <property type="entry name" value="NAD(P)-binding Rossmann-like Domain"/>
    <property type="match status" value="1"/>
</dbReference>
<dbReference type="InterPro" id="IPR036291">
    <property type="entry name" value="NAD(P)-bd_dom_sf"/>
</dbReference>
<proteinExistence type="inferred from homology"/>
<dbReference type="PRINTS" id="PR00080">
    <property type="entry name" value="SDRFAMILY"/>
</dbReference>
<evidence type="ECO:0000256" key="1">
    <source>
        <dbReference type="ARBA" id="ARBA00006484"/>
    </source>
</evidence>
<dbReference type="InterPro" id="IPR020904">
    <property type="entry name" value="Sc_DH/Rdtase_CS"/>
</dbReference>
<dbReference type="SUPFAM" id="SSF51735">
    <property type="entry name" value="NAD(P)-binding Rossmann-fold domains"/>
    <property type="match status" value="1"/>
</dbReference>
<dbReference type="EMBL" id="GIBP01006366">
    <property type="protein sequence ID" value="NDV35335.1"/>
    <property type="molecule type" value="Transcribed_RNA"/>
</dbReference>
<evidence type="ECO:0000256" key="2">
    <source>
        <dbReference type="ARBA" id="ARBA00022857"/>
    </source>
</evidence>
<keyword evidence="3" id="KW-0560">Oxidoreductase</keyword>
<keyword evidence="2" id="KW-0521">NADP</keyword>
<comment type="similarity">
    <text evidence="1 4">Belongs to the short-chain dehydrogenases/reductases (SDR) family.</text>
</comment>
<protein>
    <submittedName>
        <fullName evidence="5">Uncharacterized protein</fullName>
    </submittedName>
</protein>
<dbReference type="PANTHER" id="PTHR43963">
    <property type="entry name" value="CARBONYL REDUCTASE 1-RELATED"/>
    <property type="match status" value="1"/>
</dbReference>
<dbReference type="InterPro" id="IPR002347">
    <property type="entry name" value="SDR_fam"/>
</dbReference>
<reference evidence="5" key="1">
    <citation type="journal article" date="2020" name="J. Eukaryot. Microbiol.">
        <title>De novo Sequencing, Assembly and Annotation of the Transcriptome for the Free-Living Testate Amoeba Arcella intermedia.</title>
        <authorList>
            <person name="Ribeiro G.M."/>
            <person name="Porfirio-Sousa A.L."/>
            <person name="Maurer-Alcala X.X."/>
            <person name="Katz L.A."/>
            <person name="Lahr D.J.G."/>
        </authorList>
    </citation>
    <scope>NUCLEOTIDE SEQUENCE</scope>
</reference>
<dbReference type="PROSITE" id="PS00061">
    <property type="entry name" value="ADH_SHORT"/>
    <property type="match status" value="1"/>
</dbReference>
<accession>A0A6B2LED2</accession>
<evidence type="ECO:0000313" key="5">
    <source>
        <dbReference type="EMBL" id="NDV35335.1"/>
    </source>
</evidence>
<dbReference type="GO" id="GO:0016491">
    <property type="term" value="F:oxidoreductase activity"/>
    <property type="evidence" value="ECO:0007669"/>
    <property type="project" value="UniProtKB-KW"/>
</dbReference>
<dbReference type="PRINTS" id="PR00081">
    <property type="entry name" value="GDHRDH"/>
</dbReference>
<dbReference type="PANTHER" id="PTHR43963:SF6">
    <property type="entry name" value="CHAIN DEHYDROGENASE FAMILY PROTEIN, PUTATIVE (AFU_ORTHOLOGUE AFUA_3G15350)-RELATED"/>
    <property type="match status" value="1"/>
</dbReference>
<evidence type="ECO:0000256" key="4">
    <source>
        <dbReference type="RuleBase" id="RU000363"/>
    </source>
</evidence>
<organism evidence="5">
    <name type="scientific">Arcella intermedia</name>
    <dbReference type="NCBI Taxonomy" id="1963864"/>
    <lineage>
        <taxon>Eukaryota</taxon>
        <taxon>Amoebozoa</taxon>
        <taxon>Tubulinea</taxon>
        <taxon>Elardia</taxon>
        <taxon>Arcellinida</taxon>
        <taxon>Sphaerothecina</taxon>
        <taxon>Arcellidae</taxon>
        <taxon>Arcella</taxon>
    </lineage>
</organism>
<name>A0A6B2LED2_9EUKA</name>
<dbReference type="AlphaFoldDB" id="A0A6B2LED2"/>